<dbReference type="EMBL" id="PEBW01000002">
    <property type="protein sequence ID" value="PTQ52587.1"/>
    <property type="molecule type" value="Genomic_DNA"/>
</dbReference>
<feature type="compositionally biased region" description="Low complexity" evidence="1">
    <location>
        <begin position="1"/>
        <end position="24"/>
    </location>
</feature>
<organism evidence="2 3">
    <name type="scientific">Brockia lithotrophica</name>
    <dbReference type="NCBI Taxonomy" id="933949"/>
    <lineage>
        <taxon>Bacteria</taxon>
        <taxon>Bacillati</taxon>
        <taxon>Bacillota</taxon>
        <taxon>Bacilli</taxon>
        <taxon>Bacillales</taxon>
        <taxon>Bacillales Family X. Incertae Sedis</taxon>
        <taxon>Brockia</taxon>
    </lineage>
</organism>
<dbReference type="AlphaFoldDB" id="A0A2T5G8S3"/>
<feature type="region of interest" description="Disordered" evidence="1">
    <location>
        <begin position="1"/>
        <end position="35"/>
    </location>
</feature>
<evidence type="ECO:0000313" key="3">
    <source>
        <dbReference type="Proteomes" id="UP000244016"/>
    </source>
</evidence>
<reference evidence="2 3" key="1">
    <citation type="submission" date="2017-08" db="EMBL/GenBank/DDBJ databases">
        <title>Burning lignite coal seam in the remote Altai Mountains harbors a hydrogen-driven thermophilic microbial community.</title>
        <authorList>
            <person name="Kadnikov V.V."/>
            <person name="Mardanov A.V."/>
            <person name="Ivasenko D."/>
            <person name="Beletsky A.V."/>
            <person name="Karnachuk O.V."/>
            <person name="Ravin N.V."/>
        </authorList>
    </citation>
    <scope>NUCLEOTIDE SEQUENCE [LARGE SCALE GENOMIC DNA]</scope>
    <source>
        <strain evidence="2">AL31</strain>
    </source>
</reference>
<sequence length="47" mass="4589">MVGTHGSPPSGSRGARSVSPSRGACSSSLSDGGAPRWTVGAVLFLMG</sequence>
<protein>
    <submittedName>
        <fullName evidence="2">Uncharacterized protein</fullName>
    </submittedName>
</protein>
<gene>
    <name evidence="2" type="ORF">BLITH_0766</name>
</gene>
<evidence type="ECO:0000256" key="1">
    <source>
        <dbReference type="SAM" id="MobiDB-lite"/>
    </source>
</evidence>
<proteinExistence type="predicted"/>
<comment type="caution">
    <text evidence="2">The sequence shown here is derived from an EMBL/GenBank/DDBJ whole genome shotgun (WGS) entry which is preliminary data.</text>
</comment>
<name>A0A2T5G8S3_9BACL</name>
<evidence type="ECO:0000313" key="2">
    <source>
        <dbReference type="EMBL" id="PTQ52587.1"/>
    </source>
</evidence>
<dbReference type="Proteomes" id="UP000244016">
    <property type="component" value="Unassembled WGS sequence"/>
</dbReference>
<accession>A0A2T5G8S3</accession>